<dbReference type="Gene3D" id="3.30.420.10">
    <property type="entry name" value="Ribonuclease H-like superfamily/Ribonuclease H"/>
    <property type="match status" value="1"/>
</dbReference>
<protein>
    <submittedName>
        <fullName evidence="1">Uncharacterized protein</fullName>
    </submittedName>
</protein>
<name>A0A4Y2NA53_ARAVE</name>
<gene>
    <name evidence="1" type="ORF">AVEN_123113_1</name>
</gene>
<dbReference type="OrthoDB" id="8031842at2759"/>
<proteinExistence type="predicted"/>
<evidence type="ECO:0000313" key="1">
    <source>
        <dbReference type="EMBL" id="GBN36131.1"/>
    </source>
</evidence>
<dbReference type="EMBL" id="BGPR01126991">
    <property type="protein sequence ID" value="GBN36131.1"/>
    <property type="molecule type" value="Genomic_DNA"/>
</dbReference>
<keyword evidence="2" id="KW-1185">Reference proteome</keyword>
<dbReference type="GO" id="GO:0003676">
    <property type="term" value="F:nucleic acid binding"/>
    <property type="evidence" value="ECO:0007669"/>
    <property type="project" value="InterPro"/>
</dbReference>
<dbReference type="InterPro" id="IPR036397">
    <property type="entry name" value="RNaseH_sf"/>
</dbReference>
<comment type="caution">
    <text evidence="1">The sequence shown here is derived from an EMBL/GenBank/DDBJ whole genome shotgun (WGS) entry which is preliminary data.</text>
</comment>
<dbReference type="AlphaFoldDB" id="A0A4Y2NA53"/>
<dbReference type="Proteomes" id="UP000499080">
    <property type="component" value="Unassembled WGS sequence"/>
</dbReference>
<sequence length="111" mass="12409">MSLFIVRPFFFEEIGLTGRVTCTINGVRYESPLRNHVISALQQRVCVGNTIFIQDGTPPHIRPGNEEKLEKNGVVLKFGTVVEISTLNNILKVPDSGGYAGDTWRFKVGRF</sequence>
<evidence type="ECO:0000313" key="2">
    <source>
        <dbReference type="Proteomes" id="UP000499080"/>
    </source>
</evidence>
<organism evidence="1 2">
    <name type="scientific">Araneus ventricosus</name>
    <name type="common">Orbweaver spider</name>
    <name type="synonym">Epeira ventricosa</name>
    <dbReference type="NCBI Taxonomy" id="182803"/>
    <lineage>
        <taxon>Eukaryota</taxon>
        <taxon>Metazoa</taxon>
        <taxon>Ecdysozoa</taxon>
        <taxon>Arthropoda</taxon>
        <taxon>Chelicerata</taxon>
        <taxon>Arachnida</taxon>
        <taxon>Araneae</taxon>
        <taxon>Araneomorphae</taxon>
        <taxon>Entelegynae</taxon>
        <taxon>Araneoidea</taxon>
        <taxon>Araneidae</taxon>
        <taxon>Araneus</taxon>
    </lineage>
</organism>
<accession>A0A4Y2NA53</accession>
<reference evidence="1 2" key="1">
    <citation type="journal article" date="2019" name="Sci. Rep.">
        <title>Orb-weaving spider Araneus ventricosus genome elucidates the spidroin gene catalogue.</title>
        <authorList>
            <person name="Kono N."/>
            <person name="Nakamura H."/>
            <person name="Ohtoshi R."/>
            <person name="Moran D.A.P."/>
            <person name="Shinohara A."/>
            <person name="Yoshida Y."/>
            <person name="Fujiwara M."/>
            <person name="Mori M."/>
            <person name="Tomita M."/>
            <person name="Arakawa K."/>
        </authorList>
    </citation>
    <scope>NUCLEOTIDE SEQUENCE [LARGE SCALE GENOMIC DNA]</scope>
</reference>